<name>A0ABR8GW19_9CYAN</name>
<gene>
    <name evidence="1" type="ORF">H6G81_22730</name>
</gene>
<comment type="caution">
    <text evidence="1">The sequence shown here is derived from an EMBL/GenBank/DDBJ whole genome shotgun (WGS) entry which is preliminary data.</text>
</comment>
<keyword evidence="2" id="KW-1185">Reference proteome</keyword>
<dbReference type="Proteomes" id="UP000660380">
    <property type="component" value="Unassembled WGS sequence"/>
</dbReference>
<dbReference type="EMBL" id="JACJTA010000058">
    <property type="protein sequence ID" value="MBD2607265.1"/>
    <property type="molecule type" value="Genomic_DNA"/>
</dbReference>
<dbReference type="RefSeq" id="WP_029634564.1">
    <property type="nucleotide sequence ID" value="NZ_JACJTA010000058.1"/>
</dbReference>
<evidence type="ECO:0000313" key="2">
    <source>
        <dbReference type="Proteomes" id="UP000660380"/>
    </source>
</evidence>
<sequence>MGIQTPTNLYTPYSYGGVLDPIALLGWGVPNLQGIPQTYTPHPTPTTGSGDKVKASLDMYKLPDLLTCYTQYAILTLSYRYCVNFLQLLSDRSFSVIR</sequence>
<organism evidence="1 2">
    <name type="scientific">Scytonema hofmannii FACHB-248</name>
    <dbReference type="NCBI Taxonomy" id="1842502"/>
    <lineage>
        <taxon>Bacteria</taxon>
        <taxon>Bacillati</taxon>
        <taxon>Cyanobacteriota</taxon>
        <taxon>Cyanophyceae</taxon>
        <taxon>Nostocales</taxon>
        <taxon>Scytonemataceae</taxon>
        <taxon>Scytonema</taxon>
    </lineage>
</organism>
<protein>
    <submittedName>
        <fullName evidence="1">Uncharacterized protein</fullName>
    </submittedName>
</protein>
<reference evidence="1 2" key="1">
    <citation type="journal article" date="2020" name="ISME J.">
        <title>Comparative genomics reveals insights into cyanobacterial evolution and habitat adaptation.</title>
        <authorList>
            <person name="Chen M.Y."/>
            <person name="Teng W.K."/>
            <person name="Zhao L."/>
            <person name="Hu C.X."/>
            <person name="Zhou Y.K."/>
            <person name="Han B.P."/>
            <person name="Song L.R."/>
            <person name="Shu W.S."/>
        </authorList>
    </citation>
    <scope>NUCLEOTIDE SEQUENCE [LARGE SCALE GENOMIC DNA]</scope>
    <source>
        <strain evidence="1 2">FACHB-248</strain>
    </source>
</reference>
<proteinExistence type="predicted"/>
<evidence type="ECO:0000313" key="1">
    <source>
        <dbReference type="EMBL" id="MBD2607265.1"/>
    </source>
</evidence>
<accession>A0ABR8GW19</accession>